<keyword evidence="2" id="KW-1185">Reference proteome</keyword>
<proteinExistence type="predicted"/>
<dbReference type="Proteomes" id="UP001142690">
    <property type="component" value="Unassembled WGS sequence"/>
</dbReference>
<accession>A0ABT3LI73</accession>
<dbReference type="EMBL" id="JAINZM010000008">
    <property type="protein sequence ID" value="MCW6055795.1"/>
    <property type="molecule type" value="Genomic_DNA"/>
</dbReference>
<comment type="caution">
    <text evidence="1">The sequence shown here is derived from an EMBL/GenBank/DDBJ whole genome shotgun (WGS) entry which is preliminary data.</text>
</comment>
<protein>
    <recommendedName>
        <fullName evidence="3">Transposase</fullName>
    </recommendedName>
</protein>
<evidence type="ECO:0000313" key="2">
    <source>
        <dbReference type="Proteomes" id="UP001142690"/>
    </source>
</evidence>
<evidence type="ECO:0008006" key="3">
    <source>
        <dbReference type="Google" id="ProtNLM"/>
    </source>
</evidence>
<organism evidence="1 2">
    <name type="scientific">Pseudomonas fragariae</name>
    <name type="common">ex Marin et al. 2024</name>
    <dbReference type="NCBI Taxonomy" id="3080056"/>
    <lineage>
        <taxon>Bacteria</taxon>
        <taxon>Pseudomonadati</taxon>
        <taxon>Pseudomonadota</taxon>
        <taxon>Gammaproteobacteria</taxon>
        <taxon>Pseudomonadales</taxon>
        <taxon>Pseudomonadaceae</taxon>
        <taxon>Pseudomonas</taxon>
    </lineage>
</organism>
<evidence type="ECO:0000313" key="1">
    <source>
        <dbReference type="EMBL" id="MCW6055795.1"/>
    </source>
</evidence>
<reference evidence="1" key="1">
    <citation type="submission" date="2021-08" db="EMBL/GenBank/DDBJ databases">
        <title>Characterization of Pseudomonas fragariae.</title>
        <authorList>
            <person name="Carvalho R."/>
            <person name="Marin M."/>
        </authorList>
    </citation>
    <scope>NUCLEOTIDE SEQUENCE</scope>
    <source>
        <strain evidence="1">17</strain>
    </source>
</reference>
<gene>
    <name evidence="1" type="ORF">K7K06_09025</name>
</gene>
<sequence>MAIHHGINANVIRKWLPSYRDQSSATLPPLVPIKPAPRRATEEMVIISLPIGDNSIMRTEVNVFDGRQGKSL</sequence>
<name>A0ABT3LI73_9PSED</name>